<reference evidence="3" key="1">
    <citation type="submission" date="2017-02" db="UniProtKB">
        <authorList>
            <consortium name="WormBaseParasite"/>
        </authorList>
    </citation>
    <scope>IDENTIFICATION</scope>
</reference>
<evidence type="ECO:0000313" key="2">
    <source>
        <dbReference type="Proteomes" id="UP000278627"/>
    </source>
</evidence>
<evidence type="ECO:0000313" key="3">
    <source>
        <dbReference type="WBParaSite" id="BPAG_0000044701-mRNA-1"/>
    </source>
</evidence>
<dbReference type="WBParaSite" id="BPAG_0000044701-mRNA-1">
    <property type="protein sequence ID" value="BPAG_0000044701-mRNA-1"/>
    <property type="gene ID" value="BPAG_0000044701"/>
</dbReference>
<evidence type="ECO:0000313" key="1">
    <source>
        <dbReference type="EMBL" id="VDN81634.1"/>
    </source>
</evidence>
<gene>
    <name evidence="1" type="ORF">BPAG_LOCUS448</name>
</gene>
<keyword evidence="2" id="KW-1185">Reference proteome</keyword>
<dbReference type="EMBL" id="UZAD01000019">
    <property type="protein sequence ID" value="VDN81634.1"/>
    <property type="molecule type" value="Genomic_DNA"/>
</dbReference>
<accession>A0A0N4SXN3</accession>
<name>A0A0N4SXN3_BRUPA</name>
<dbReference type="Proteomes" id="UP000278627">
    <property type="component" value="Unassembled WGS sequence"/>
</dbReference>
<protein>
    <submittedName>
        <fullName evidence="3">SERPIN domain-containing protein</fullName>
    </submittedName>
</protein>
<dbReference type="AlphaFoldDB" id="A0A0N4SXN3"/>
<proteinExistence type="predicted"/>
<reference evidence="1 2" key="2">
    <citation type="submission" date="2018-11" db="EMBL/GenBank/DDBJ databases">
        <authorList>
            <consortium name="Pathogen Informatics"/>
        </authorList>
    </citation>
    <scope>NUCLEOTIDE SEQUENCE [LARGE SCALE GENOMIC DNA]</scope>
</reference>
<organism evidence="3">
    <name type="scientific">Brugia pahangi</name>
    <name type="common">Filarial nematode worm</name>
    <dbReference type="NCBI Taxonomy" id="6280"/>
    <lineage>
        <taxon>Eukaryota</taxon>
        <taxon>Metazoa</taxon>
        <taxon>Ecdysozoa</taxon>
        <taxon>Nematoda</taxon>
        <taxon>Chromadorea</taxon>
        <taxon>Rhabditida</taxon>
        <taxon>Spirurina</taxon>
        <taxon>Spiruromorpha</taxon>
        <taxon>Filarioidea</taxon>
        <taxon>Onchocercidae</taxon>
        <taxon>Brugia</taxon>
    </lineage>
</organism>
<sequence>MINDRLFTLLTDSLATLETEKDISVYATNRFKAVPSFSLTAAQYYSDSKLESVLPRKEGFLSPVSVSD</sequence>